<protein>
    <submittedName>
        <fullName evidence="1">Uncharacterized protein</fullName>
    </submittedName>
</protein>
<name>A0AAE1Q7Q0_9EUCA</name>
<dbReference type="AlphaFoldDB" id="A0AAE1Q7Q0"/>
<keyword evidence="2" id="KW-1185">Reference proteome</keyword>
<comment type="caution">
    <text evidence="1">The sequence shown here is derived from an EMBL/GenBank/DDBJ whole genome shotgun (WGS) entry which is preliminary data.</text>
</comment>
<evidence type="ECO:0000313" key="1">
    <source>
        <dbReference type="EMBL" id="KAK4321314.1"/>
    </source>
</evidence>
<dbReference type="EMBL" id="JAWZYT010000601">
    <property type="protein sequence ID" value="KAK4321314.1"/>
    <property type="molecule type" value="Genomic_DNA"/>
</dbReference>
<gene>
    <name evidence="1" type="ORF">Pmani_007890</name>
</gene>
<accession>A0AAE1Q7Q0</accession>
<sequence length="377" mass="43371">MLLSTTTFTPGFSIRLGQTYTQDQRYQAIIHALPHEVFSSLSPIISTFNQATVYEELISAHGMSTQQYLKALKDVQLDGPQHSELLQHMQQLNEKVAMAFNDDVLKSRHSKLLPTEIQLHLQAQPTLPLQEYGKLADALMITYTDGLMVYTHIALYLPLYLLLNSNQRYHHRSQLYHHLNNHSCSLHTNPNTSFYHLTINTYNLPLPQQHYPDLIPQLYDSLTQHLQALDNEIAPSRHHNHINLLLLRTTNCRLLLDKYLQTHHNSGKTLTYAPTMQLPPPLQLEFFCHTPSCQTNTRKRIRRWQHNTIHAAARHPTQTLPATHPRTTNTISTHHLLPATTQLQTLPPLHYHQPSNTSVSLHRHLITPLALSCGWRT</sequence>
<dbReference type="Proteomes" id="UP001292094">
    <property type="component" value="Unassembled WGS sequence"/>
</dbReference>
<organism evidence="1 2">
    <name type="scientific">Petrolisthes manimaculis</name>
    <dbReference type="NCBI Taxonomy" id="1843537"/>
    <lineage>
        <taxon>Eukaryota</taxon>
        <taxon>Metazoa</taxon>
        <taxon>Ecdysozoa</taxon>
        <taxon>Arthropoda</taxon>
        <taxon>Crustacea</taxon>
        <taxon>Multicrustacea</taxon>
        <taxon>Malacostraca</taxon>
        <taxon>Eumalacostraca</taxon>
        <taxon>Eucarida</taxon>
        <taxon>Decapoda</taxon>
        <taxon>Pleocyemata</taxon>
        <taxon>Anomura</taxon>
        <taxon>Galatheoidea</taxon>
        <taxon>Porcellanidae</taxon>
        <taxon>Petrolisthes</taxon>
    </lineage>
</organism>
<evidence type="ECO:0000313" key="2">
    <source>
        <dbReference type="Proteomes" id="UP001292094"/>
    </source>
</evidence>
<reference evidence="1" key="1">
    <citation type="submission" date="2023-11" db="EMBL/GenBank/DDBJ databases">
        <title>Genome assemblies of two species of porcelain crab, Petrolisthes cinctipes and Petrolisthes manimaculis (Anomura: Porcellanidae).</title>
        <authorList>
            <person name="Angst P."/>
        </authorList>
    </citation>
    <scope>NUCLEOTIDE SEQUENCE</scope>
    <source>
        <strain evidence="1">PB745_02</strain>
        <tissue evidence="1">Gill</tissue>
    </source>
</reference>
<proteinExistence type="predicted"/>